<dbReference type="Gene3D" id="3.30.470.20">
    <property type="entry name" value="ATP-grasp fold, B domain"/>
    <property type="match status" value="2"/>
</dbReference>
<evidence type="ECO:0000313" key="3">
    <source>
        <dbReference type="EMBL" id="KEO84570.1"/>
    </source>
</evidence>
<keyword evidence="1" id="KW-0067">ATP-binding</keyword>
<dbReference type="PANTHER" id="PTHR21621">
    <property type="entry name" value="RIBOSOMAL PROTEIN S6 MODIFICATION PROTEIN"/>
    <property type="match status" value="1"/>
</dbReference>
<dbReference type="SUPFAM" id="SSF56059">
    <property type="entry name" value="Glutathione synthetase ATP-binding domain-like"/>
    <property type="match status" value="1"/>
</dbReference>
<evidence type="ECO:0000313" key="4">
    <source>
        <dbReference type="Proteomes" id="UP000027931"/>
    </source>
</evidence>
<evidence type="ECO:0000256" key="1">
    <source>
        <dbReference type="PROSITE-ProRule" id="PRU00409"/>
    </source>
</evidence>
<dbReference type="InterPro" id="IPR013651">
    <property type="entry name" value="ATP-grasp_RimK-type"/>
</dbReference>
<organism evidence="3 4">
    <name type="scientific">Tumebacillus flagellatus</name>
    <dbReference type="NCBI Taxonomy" id="1157490"/>
    <lineage>
        <taxon>Bacteria</taxon>
        <taxon>Bacillati</taxon>
        <taxon>Bacillota</taxon>
        <taxon>Bacilli</taxon>
        <taxon>Bacillales</taxon>
        <taxon>Alicyclobacillaceae</taxon>
        <taxon>Tumebacillus</taxon>
    </lineage>
</organism>
<dbReference type="STRING" id="1157490.EL26_03365"/>
<dbReference type="GO" id="GO:0018169">
    <property type="term" value="F:ribosomal S6-glutamic acid ligase activity"/>
    <property type="evidence" value="ECO:0007669"/>
    <property type="project" value="TreeGrafter"/>
</dbReference>
<dbReference type="GO" id="GO:0046872">
    <property type="term" value="F:metal ion binding"/>
    <property type="evidence" value="ECO:0007669"/>
    <property type="project" value="InterPro"/>
</dbReference>
<dbReference type="eggNOG" id="COG0189">
    <property type="taxonomic scope" value="Bacteria"/>
</dbReference>
<dbReference type="AlphaFoldDB" id="A0A074LV95"/>
<proteinExistence type="predicted"/>
<evidence type="ECO:0000259" key="2">
    <source>
        <dbReference type="PROSITE" id="PS50975"/>
    </source>
</evidence>
<dbReference type="Pfam" id="PF08443">
    <property type="entry name" value="RimK"/>
    <property type="match status" value="1"/>
</dbReference>
<dbReference type="PROSITE" id="PS50975">
    <property type="entry name" value="ATP_GRASP"/>
    <property type="match status" value="1"/>
</dbReference>
<dbReference type="InterPro" id="IPR013815">
    <property type="entry name" value="ATP_grasp_subdomain_1"/>
</dbReference>
<accession>A0A074LV95</accession>
<dbReference type="Proteomes" id="UP000027931">
    <property type="component" value="Unassembled WGS sequence"/>
</dbReference>
<protein>
    <recommendedName>
        <fullName evidence="2">ATP-grasp domain-containing protein</fullName>
    </recommendedName>
</protein>
<dbReference type="Gene3D" id="3.30.1490.20">
    <property type="entry name" value="ATP-grasp fold, A domain"/>
    <property type="match status" value="1"/>
</dbReference>
<sequence length="337" mass="37172">MQPINLPYLSRGAVMKNLHNKLISQRALELGYSCRLLVEDEEDFLELSNGERTVIVNKTRSHRLPAVAGLITKNKRVCSALLKRHDLPVPDEISVRSCTQEALNFLDSHGTVVVKPVDTNRGVGITMDVRTPDELKQAIQNGQAYGRDLLVQQQIHGRDYRVLVIDGEIVGVLENRPPQVTGDGRSSVYELIQALNADPARTADKDEFKPMLVVQIDEEVKRILATQGFSLSSVPAAGTTIYLRKNGNEYTGGMNIDRTDDLCPENAAICLEAARVLGLDVAGLDIRTPDISRSMRETGGTIIEVNVLPGMNGHMFPAQGTPRDSIGKYLQYLFRVS</sequence>
<keyword evidence="4" id="KW-1185">Reference proteome</keyword>
<dbReference type="GO" id="GO:0009432">
    <property type="term" value="P:SOS response"/>
    <property type="evidence" value="ECO:0007669"/>
    <property type="project" value="TreeGrafter"/>
</dbReference>
<dbReference type="GO" id="GO:0005737">
    <property type="term" value="C:cytoplasm"/>
    <property type="evidence" value="ECO:0007669"/>
    <property type="project" value="TreeGrafter"/>
</dbReference>
<comment type="caution">
    <text evidence="3">The sequence shown here is derived from an EMBL/GenBank/DDBJ whole genome shotgun (WGS) entry which is preliminary data.</text>
</comment>
<reference evidence="3 4" key="1">
    <citation type="journal article" date="2013" name="Int. J. Syst. Evol. Microbiol.">
        <title>Tumebacillus flagellatus sp. nov., an alpha-amylase/pullulanase-producing bacterium isolated from cassava wastewater.</title>
        <authorList>
            <person name="Wang Q."/>
            <person name="Xie N."/>
            <person name="Qin Y."/>
            <person name="Shen N."/>
            <person name="Zhu J."/>
            <person name="Mi H."/>
            <person name="Huang R."/>
        </authorList>
    </citation>
    <scope>NUCLEOTIDE SEQUENCE [LARGE SCALE GENOMIC DNA]</scope>
    <source>
        <strain evidence="3 4">GST4</strain>
    </source>
</reference>
<dbReference type="EMBL" id="JMIR01000003">
    <property type="protein sequence ID" value="KEO84570.1"/>
    <property type="molecule type" value="Genomic_DNA"/>
</dbReference>
<keyword evidence="1" id="KW-0547">Nucleotide-binding</keyword>
<dbReference type="GO" id="GO:0005524">
    <property type="term" value="F:ATP binding"/>
    <property type="evidence" value="ECO:0007669"/>
    <property type="project" value="UniProtKB-UniRule"/>
</dbReference>
<feature type="domain" description="ATP-grasp" evidence="2">
    <location>
        <begin position="79"/>
        <end position="334"/>
    </location>
</feature>
<gene>
    <name evidence="3" type="ORF">EL26_03365</name>
</gene>
<dbReference type="PANTHER" id="PTHR21621:SF0">
    <property type="entry name" value="BETA-CITRYLGLUTAMATE SYNTHASE B-RELATED"/>
    <property type="match status" value="1"/>
</dbReference>
<dbReference type="InterPro" id="IPR011761">
    <property type="entry name" value="ATP-grasp"/>
</dbReference>
<name>A0A074LV95_9BACL</name>